<accession>Q89V93</accession>
<dbReference type="EnsemblBacteria" id="BAC46419">
    <property type="protein sequence ID" value="BAC46419"/>
    <property type="gene ID" value="BAC46419"/>
</dbReference>
<evidence type="ECO:0000256" key="6">
    <source>
        <dbReference type="SAM" id="MobiDB-lite"/>
    </source>
</evidence>
<evidence type="ECO:0000256" key="3">
    <source>
        <dbReference type="ARBA" id="ARBA00022989"/>
    </source>
</evidence>
<dbReference type="TCDB" id="2.A.102.4.6">
    <property type="family name" value="the 4-toluene sulfonate uptake permease (tsup) family"/>
</dbReference>
<dbReference type="InParanoid" id="Q89V93"/>
<comment type="similarity">
    <text evidence="5">Belongs to the 4-toluene sulfonate uptake permease (TSUP) (TC 2.A.102) family.</text>
</comment>
<dbReference type="PANTHER" id="PTHR43701">
    <property type="entry name" value="MEMBRANE TRANSPORTER PROTEIN MJ0441-RELATED"/>
    <property type="match status" value="1"/>
</dbReference>
<feature type="transmembrane region" description="Helical" evidence="5">
    <location>
        <begin position="243"/>
        <end position="273"/>
    </location>
</feature>
<organism evidence="7 8">
    <name type="scientific">Bradyrhizobium diazoefficiens (strain JCM 10833 / BCRC 13528 / IAM 13628 / NBRC 14792 / USDA 110)</name>
    <dbReference type="NCBI Taxonomy" id="224911"/>
    <lineage>
        <taxon>Bacteria</taxon>
        <taxon>Pseudomonadati</taxon>
        <taxon>Pseudomonadota</taxon>
        <taxon>Alphaproteobacteria</taxon>
        <taxon>Hyphomicrobiales</taxon>
        <taxon>Nitrobacteraceae</taxon>
        <taxon>Bradyrhizobium</taxon>
    </lineage>
</organism>
<feature type="transmembrane region" description="Helical" evidence="5">
    <location>
        <begin position="344"/>
        <end position="365"/>
    </location>
</feature>
<reference evidence="8" key="1">
    <citation type="journal article" date="2002" name="DNA Res.">
        <title>Complete genomic sequence of nitrogen-fixing symbiotic bacterium Bradyrhizobium japonicum USDA110.</title>
        <authorList>
            <person name="Kaneko T."/>
            <person name="Nakamura Y."/>
            <person name="Sato S."/>
            <person name="Minamisawa K."/>
            <person name="Uchiumi T."/>
            <person name="Sasamoto S."/>
            <person name="Watanabe A."/>
            <person name="Idesawa K."/>
            <person name="Iriguchi M."/>
            <person name="Kawashima K."/>
            <person name="Kohara M."/>
            <person name="Matsumoto M."/>
            <person name="Shimpo S."/>
            <person name="Tsuruoka H."/>
            <person name="Wada T."/>
            <person name="Yamada M."/>
            <person name="Tabata S."/>
        </authorList>
    </citation>
    <scope>NUCLEOTIDE SEQUENCE [LARGE SCALE GENOMIC DNA]</scope>
    <source>
        <strain evidence="8">JCM 10833 / BCRC 13528 / IAM 13628 / NBRC 14792 / USDA 110</strain>
    </source>
</reference>
<evidence type="ECO:0000256" key="2">
    <source>
        <dbReference type="ARBA" id="ARBA00022692"/>
    </source>
</evidence>
<dbReference type="KEGG" id="bja:bll1154"/>
<dbReference type="STRING" id="224911.AAV28_02650"/>
<proteinExistence type="inferred from homology"/>
<dbReference type="InterPro" id="IPR002781">
    <property type="entry name" value="TM_pro_TauE-like"/>
</dbReference>
<name>Q89V93_BRADU</name>
<gene>
    <name evidence="7" type="ordered locus">bll1154</name>
</gene>
<feature type="transmembrane region" description="Helical" evidence="5">
    <location>
        <begin position="188"/>
        <end position="206"/>
    </location>
</feature>
<dbReference type="GO" id="GO:0005886">
    <property type="term" value="C:plasma membrane"/>
    <property type="evidence" value="ECO:0007669"/>
    <property type="project" value="UniProtKB-SubCell"/>
</dbReference>
<dbReference type="EMBL" id="BA000040">
    <property type="protein sequence ID" value="BAC46419.1"/>
    <property type="molecule type" value="Genomic_DNA"/>
</dbReference>
<dbReference type="AlphaFoldDB" id="Q89V93"/>
<dbReference type="PATRIC" id="fig|224911.5.peg.1194"/>
<dbReference type="eggNOG" id="COG0730">
    <property type="taxonomic scope" value="Bacteria"/>
</dbReference>
<evidence type="ECO:0000313" key="7">
    <source>
        <dbReference type="EMBL" id="BAC46419.1"/>
    </source>
</evidence>
<dbReference type="PhylomeDB" id="Q89V93"/>
<keyword evidence="5" id="KW-1003">Cell membrane</keyword>
<keyword evidence="4 5" id="KW-0472">Membrane</keyword>
<feature type="transmembrane region" description="Helical" evidence="5">
    <location>
        <begin position="312"/>
        <end position="332"/>
    </location>
</feature>
<feature type="transmembrane region" description="Helical" evidence="5">
    <location>
        <begin position="85"/>
        <end position="106"/>
    </location>
</feature>
<evidence type="ECO:0000313" key="8">
    <source>
        <dbReference type="Proteomes" id="UP000002526"/>
    </source>
</evidence>
<dbReference type="PANTHER" id="PTHR43701:SF12">
    <property type="entry name" value="MEMBRANE TRANSPORTER PROTEIN YTNM-RELATED"/>
    <property type="match status" value="1"/>
</dbReference>
<protein>
    <recommendedName>
        <fullName evidence="5">Probable membrane transporter protein</fullName>
    </recommendedName>
</protein>
<feature type="transmembrane region" description="Helical" evidence="5">
    <location>
        <begin position="156"/>
        <end position="176"/>
    </location>
</feature>
<evidence type="ECO:0000256" key="1">
    <source>
        <dbReference type="ARBA" id="ARBA00004141"/>
    </source>
</evidence>
<evidence type="ECO:0000256" key="5">
    <source>
        <dbReference type="RuleBase" id="RU363041"/>
    </source>
</evidence>
<feature type="region of interest" description="Disordered" evidence="6">
    <location>
        <begin position="1"/>
        <end position="29"/>
    </location>
</feature>
<dbReference type="InterPro" id="IPR051598">
    <property type="entry name" value="TSUP/Inactive_protease-like"/>
</dbReference>
<dbReference type="OrthoDB" id="9779078at2"/>
<evidence type="ECO:0000256" key="4">
    <source>
        <dbReference type="ARBA" id="ARBA00023136"/>
    </source>
</evidence>
<dbReference type="Pfam" id="PF01925">
    <property type="entry name" value="TauE"/>
    <property type="match status" value="1"/>
</dbReference>
<feature type="transmembrane region" description="Helical" evidence="5">
    <location>
        <begin position="112"/>
        <end position="136"/>
    </location>
</feature>
<keyword evidence="8" id="KW-1185">Reference proteome</keyword>
<sequence>MRALSSWGVSLRRHPLPSPPPQTGEGAHLHCRNDHAQSHHTPHTHSPRPKFLIRSTANSAIERRGNRSVSPVRGSMQLYLPIADLPVNVFLVLAMGAAVGFVSGMFGIGGGFLMTPLLIFIGITPAVAVASVASHIAASSFSGAISYWRRRAIDPALASVLLCGGVTGTALGVWTFTQLRALGQLDLMIALSYVVLLTTVGSLMFSEGLRALMRTRRGTVPPRRTHNWIHGLPLKMRFKRSKIYLSVIPVLIVGTMIGFIGAIMGIGGGFILVPIMIYLLRVPTSTVIGTSMVLTLVTMLFATMLHAVTNHLVDAVLALILMVGGVTGAQFGARAGQKIRGEQLRLLLGLLILSVGVRFAIELVIRPEDLFTIRELGVSG</sequence>
<dbReference type="Proteomes" id="UP000002526">
    <property type="component" value="Chromosome"/>
</dbReference>
<keyword evidence="3 5" id="KW-1133">Transmembrane helix</keyword>
<feature type="transmembrane region" description="Helical" evidence="5">
    <location>
        <begin position="285"/>
        <end position="305"/>
    </location>
</feature>
<comment type="subcellular location">
    <subcellularLocation>
        <location evidence="5">Cell membrane</location>
        <topology evidence="5">Multi-pass membrane protein</topology>
    </subcellularLocation>
    <subcellularLocation>
        <location evidence="1">Membrane</location>
        <topology evidence="1">Multi-pass membrane protein</topology>
    </subcellularLocation>
</comment>
<dbReference type="FunCoup" id="Q89V93">
    <property type="interactions" value="272"/>
</dbReference>
<dbReference type="HOGENOM" id="CLU_045498_0_0_5"/>
<keyword evidence="2 5" id="KW-0812">Transmembrane</keyword>